<dbReference type="PROSITE" id="PS51257">
    <property type="entry name" value="PROKAR_LIPOPROTEIN"/>
    <property type="match status" value="1"/>
</dbReference>
<evidence type="ECO:0008006" key="3">
    <source>
        <dbReference type="Google" id="ProtNLM"/>
    </source>
</evidence>
<evidence type="ECO:0000313" key="2">
    <source>
        <dbReference type="Proteomes" id="UP001500339"/>
    </source>
</evidence>
<dbReference type="EMBL" id="BAAACF010000001">
    <property type="protein sequence ID" value="GAA0722648.1"/>
    <property type="molecule type" value="Genomic_DNA"/>
</dbReference>
<protein>
    <recommendedName>
        <fullName evidence="3">Lipoprotein</fullName>
    </recommendedName>
</protein>
<dbReference type="RefSeq" id="WP_343768264.1">
    <property type="nucleotide sequence ID" value="NZ_BAAACF010000001.1"/>
</dbReference>
<sequence length="149" mass="17175">MKKSSKGLIIFLLLLALVVGCSKSKPREFKSEKLGFSLSFPENWEDKYFIEENDTSLSVYFKPKEKLDHTGGLFFTIIKKTDDLNEEMYDSIYDVERYFEANGVTYFIGGPTDLNFPENHPELNVFLDMKSKIPEIYFSVNEKNGKAGK</sequence>
<reference evidence="2" key="1">
    <citation type="journal article" date="2019" name="Int. J. Syst. Evol. Microbiol.">
        <title>The Global Catalogue of Microorganisms (GCM) 10K type strain sequencing project: providing services to taxonomists for standard genome sequencing and annotation.</title>
        <authorList>
            <consortium name="The Broad Institute Genomics Platform"/>
            <consortium name="The Broad Institute Genome Sequencing Center for Infectious Disease"/>
            <person name="Wu L."/>
            <person name="Ma J."/>
        </authorList>
    </citation>
    <scope>NUCLEOTIDE SEQUENCE [LARGE SCALE GENOMIC DNA]</scope>
    <source>
        <strain evidence="2">JCM 1405</strain>
    </source>
</reference>
<name>A0ABP3U547_9CLOT</name>
<dbReference type="Proteomes" id="UP001500339">
    <property type="component" value="Unassembled WGS sequence"/>
</dbReference>
<accession>A0ABP3U547</accession>
<keyword evidence="2" id="KW-1185">Reference proteome</keyword>
<evidence type="ECO:0000313" key="1">
    <source>
        <dbReference type="EMBL" id="GAA0722648.1"/>
    </source>
</evidence>
<organism evidence="1 2">
    <name type="scientific">Clostridium malenominatum</name>
    <dbReference type="NCBI Taxonomy" id="1539"/>
    <lineage>
        <taxon>Bacteria</taxon>
        <taxon>Bacillati</taxon>
        <taxon>Bacillota</taxon>
        <taxon>Clostridia</taxon>
        <taxon>Eubacteriales</taxon>
        <taxon>Clostridiaceae</taxon>
        <taxon>Clostridium</taxon>
    </lineage>
</organism>
<gene>
    <name evidence="1" type="ORF">GCM10008905_14390</name>
</gene>
<proteinExistence type="predicted"/>
<comment type="caution">
    <text evidence="1">The sequence shown here is derived from an EMBL/GenBank/DDBJ whole genome shotgun (WGS) entry which is preliminary data.</text>
</comment>